<feature type="region of interest" description="Disordered" evidence="1">
    <location>
        <begin position="151"/>
        <end position="181"/>
    </location>
</feature>
<dbReference type="EMBL" id="JH668840">
    <property type="protein sequence ID" value="KAG6462390.1"/>
    <property type="molecule type" value="Genomic_DNA"/>
</dbReference>
<organism evidence="3 4">
    <name type="scientific">Manduca sexta</name>
    <name type="common">Tobacco hawkmoth</name>
    <name type="synonym">Tobacco hornworm</name>
    <dbReference type="NCBI Taxonomy" id="7130"/>
    <lineage>
        <taxon>Eukaryota</taxon>
        <taxon>Metazoa</taxon>
        <taxon>Ecdysozoa</taxon>
        <taxon>Arthropoda</taxon>
        <taxon>Hexapoda</taxon>
        <taxon>Insecta</taxon>
        <taxon>Pterygota</taxon>
        <taxon>Neoptera</taxon>
        <taxon>Endopterygota</taxon>
        <taxon>Lepidoptera</taxon>
        <taxon>Glossata</taxon>
        <taxon>Ditrysia</taxon>
        <taxon>Bombycoidea</taxon>
        <taxon>Sphingidae</taxon>
        <taxon>Sphinginae</taxon>
        <taxon>Sphingini</taxon>
        <taxon>Manduca</taxon>
    </lineage>
</organism>
<evidence type="ECO:0000313" key="3">
    <source>
        <dbReference type="EMBL" id="KAG6462391.1"/>
    </source>
</evidence>
<evidence type="ECO:0000313" key="4">
    <source>
        <dbReference type="Proteomes" id="UP000791440"/>
    </source>
</evidence>
<protein>
    <submittedName>
        <fullName evidence="3">Uncharacterized protein</fullName>
    </submittedName>
</protein>
<dbReference type="OrthoDB" id="7789789at2759"/>
<comment type="caution">
    <text evidence="3">The sequence shown here is derived from an EMBL/GenBank/DDBJ whole genome shotgun (WGS) entry which is preliminary data.</text>
</comment>
<accession>A0A921ZR03</accession>
<name>A0A921ZR03_MANSE</name>
<evidence type="ECO:0000256" key="1">
    <source>
        <dbReference type="SAM" id="MobiDB-lite"/>
    </source>
</evidence>
<feature type="signal peptide" evidence="2">
    <location>
        <begin position="1"/>
        <end position="22"/>
    </location>
</feature>
<sequence length="213" mass="24073">MRSSARLQLLTCLMLYASCVQGIMVKFGTKGGPIEPPVPEPTLPPPRPYRAPAPVWEERSNDAPDPNAHWRPQPFKPQPRYTHVIYNAPAPSLPLNNAQRFVNAYIPRHEPVHAKPVQNYFTPAQVLGSQTLPGVGLRYFVPVYVNESPNRVETKKEDSVHNNIESNDVDGGSRDSASDLQWKYEKDASKRNVRNTLEGTPVYQWPAYVPRQH</sequence>
<reference evidence="3" key="1">
    <citation type="journal article" date="2016" name="Insect Biochem. Mol. Biol.">
        <title>Multifaceted biological insights from a draft genome sequence of the tobacco hornworm moth, Manduca sexta.</title>
        <authorList>
            <person name="Kanost M.R."/>
            <person name="Arrese E.L."/>
            <person name="Cao X."/>
            <person name="Chen Y.R."/>
            <person name="Chellapilla S."/>
            <person name="Goldsmith M.R."/>
            <person name="Grosse-Wilde E."/>
            <person name="Heckel D.G."/>
            <person name="Herndon N."/>
            <person name="Jiang H."/>
            <person name="Papanicolaou A."/>
            <person name="Qu J."/>
            <person name="Soulages J.L."/>
            <person name="Vogel H."/>
            <person name="Walters J."/>
            <person name="Waterhouse R.M."/>
            <person name="Ahn S.J."/>
            <person name="Almeida F.C."/>
            <person name="An C."/>
            <person name="Aqrawi P."/>
            <person name="Bretschneider A."/>
            <person name="Bryant W.B."/>
            <person name="Bucks S."/>
            <person name="Chao H."/>
            <person name="Chevignon G."/>
            <person name="Christen J.M."/>
            <person name="Clarke D.F."/>
            <person name="Dittmer N.T."/>
            <person name="Ferguson L.C.F."/>
            <person name="Garavelou S."/>
            <person name="Gordon K.H.J."/>
            <person name="Gunaratna R.T."/>
            <person name="Han Y."/>
            <person name="Hauser F."/>
            <person name="He Y."/>
            <person name="Heidel-Fischer H."/>
            <person name="Hirsh A."/>
            <person name="Hu Y."/>
            <person name="Jiang H."/>
            <person name="Kalra D."/>
            <person name="Klinner C."/>
            <person name="Konig C."/>
            <person name="Kovar C."/>
            <person name="Kroll A.R."/>
            <person name="Kuwar S.S."/>
            <person name="Lee S.L."/>
            <person name="Lehman R."/>
            <person name="Li K."/>
            <person name="Li Z."/>
            <person name="Liang H."/>
            <person name="Lovelace S."/>
            <person name="Lu Z."/>
            <person name="Mansfield J.H."/>
            <person name="McCulloch K.J."/>
            <person name="Mathew T."/>
            <person name="Morton B."/>
            <person name="Muzny D.M."/>
            <person name="Neunemann D."/>
            <person name="Ongeri F."/>
            <person name="Pauchet Y."/>
            <person name="Pu L.L."/>
            <person name="Pyrousis I."/>
            <person name="Rao X.J."/>
            <person name="Redding A."/>
            <person name="Roesel C."/>
            <person name="Sanchez-Gracia A."/>
            <person name="Schaack S."/>
            <person name="Shukla A."/>
            <person name="Tetreau G."/>
            <person name="Wang Y."/>
            <person name="Xiong G.H."/>
            <person name="Traut W."/>
            <person name="Walsh T.K."/>
            <person name="Worley K.C."/>
            <person name="Wu D."/>
            <person name="Wu W."/>
            <person name="Wu Y.Q."/>
            <person name="Zhang X."/>
            <person name="Zou Z."/>
            <person name="Zucker H."/>
            <person name="Briscoe A.D."/>
            <person name="Burmester T."/>
            <person name="Clem R.J."/>
            <person name="Feyereisen R."/>
            <person name="Grimmelikhuijzen C.J.P."/>
            <person name="Hamodrakas S.J."/>
            <person name="Hansson B.S."/>
            <person name="Huguet E."/>
            <person name="Jermiin L.S."/>
            <person name="Lan Q."/>
            <person name="Lehman H.K."/>
            <person name="Lorenzen M."/>
            <person name="Merzendorfer H."/>
            <person name="Michalopoulos I."/>
            <person name="Morton D.B."/>
            <person name="Muthukrishnan S."/>
            <person name="Oakeshott J.G."/>
            <person name="Palmer W."/>
            <person name="Park Y."/>
            <person name="Passarelli A.L."/>
            <person name="Rozas J."/>
            <person name="Schwartz L.M."/>
            <person name="Smith W."/>
            <person name="Southgate A."/>
            <person name="Vilcinskas A."/>
            <person name="Vogt R."/>
            <person name="Wang P."/>
            <person name="Werren J."/>
            <person name="Yu X.Q."/>
            <person name="Zhou J.J."/>
            <person name="Brown S.J."/>
            <person name="Scherer S.E."/>
            <person name="Richards S."/>
            <person name="Blissard G.W."/>
        </authorList>
    </citation>
    <scope>NUCLEOTIDE SEQUENCE</scope>
</reference>
<dbReference type="Proteomes" id="UP000791440">
    <property type="component" value="Unassembled WGS sequence"/>
</dbReference>
<gene>
    <name evidence="3" type="ORF">O3G_MSEX013230</name>
</gene>
<dbReference type="EMBL" id="JH668840">
    <property type="protein sequence ID" value="KAG6462391.1"/>
    <property type="molecule type" value="Genomic_DNA"/>
</dbReference>
<dbReference type="AlphaFoldDB" id="A0A921ZR03"/>
<keyword evidence="4" id="KW-1185">Reference proteome</keyword>
<proteinExistence type="predicted"/>
<keyword evidence="2" id="KW-0732">Signal</keyword>
<reference evidence="3" key="2">
    <citation type="submission" date="2020-12" db="EMBL/GenBank/DDBJ databases">
        <authorList>
            <person name="Kanost M."/>
        </authorList>
    </citation>
    <scope>NUCLEOTIDE SEQUENCE</scope>
</reference>
<feature type="compositionally biased region" description="Basic and acidic residues" evidence="1">
    <location>
        <begin position="171"/>
        <end position="181"/>
    </location>
</feature>
<feature type="compositionally biased region" description="Basic and acidic residues" evidence="1">
    <location>
        <begin position="151"/>
        <end position="160"/>
    </location>
</feature>
<feature type="chain" id="PRO_5038276654" evidence="2">
    <location>
        <begin position="23"/>
        <end position="213"/>
    </location>
</feature>
<evidence type="ECO:0000256" key="2">
    <source>
        <dbReference type="SAM" id="SignalP"/>
    </source>
</evidence>
<dbReference type="EMBL" id="JH668840">
    <property type="protein sequence ID" value="KAG6462389.1"/>
    <property type="molecule type" value="Genomic_DNA"/>
</dbReference>